<evidence type="ECO:0008006" key="4">
    <source>
        <dbReference type="Google" id="ProtNLM"/>
    </source>
</evidence>
<dbReference type="OrthoDB" id="3226064at2759"/>
<keyword evidence="3" id="KW-1185">Reference proteome</keyword>
<gene>
    <name evidence="2" type="ORF">OH76DRAFT_1455228</name>
</gene>
<evidence type="ECO:0000313" key="2">
    <source>
        <dbReference type="EMBL" id="RDX50680.1"/>
    </source>
</evidence>
<sequence length="639" mass="70364">MSFLLLPSEVIEHILISAAAGGFPEAIAAFAQTCRANYSLVYDSPDQHLWREIYLTTFDDPRASGGGPGWGECSQEHPQDDCDWDSDFQERTWAARYIRHQTDHTYRLSTERPTDEEVTHRNIRAFDALLSVIDTALPCPPTIVLSFLQSGGGTPSPTSAAEQYPTFPPLSQAIGGFSNSIVTVGPSDAGGRSFGQAIRARNIAWLESVLANGYPPEVTAGFSGEKWAGGLTGQFLDEDEFHEMQAASQLIACTGLIPIPQPLADIVPVPAPYIQDVYMCAEKQRQRARRLARMRVYNMRYLARERHWGPFLPVESAKKSHARRATVEDDELLQPIIALFDIARAHGHPHDAGHNHDDEHHEDENGNATDNDDMDVDEETDEEDTGSTDSEDHAEPAAQDPAADVPPEPPASSELHADWAYLAAVRVVVEANLREQVHNVRDLRGLLSLDGLRPGSAPWDASAYKTPAAPEDGADSSPSKGKGKERATESDECDGWDWAGVTGIWQRCVCWMDYRDLIHPSLSEAVRIIPMRLRIKSYSPCTIPGYEHLPTIHVVGETLRELMPGRPRKMHGTVSIIADGSVRWTLQYSTIQGGDTDEWVSEGIQVGGVASAMGILGMWTGAQHERMDPLGPCWAWKVA</sequence>
<feature type="region of interest" description="Disordered" evidence="1">
    <location>
        <begin position="347"/>
        <end position="413"/>
    </location>
</feature>
<protein>
    <recommendedName>
        <fullName evidence="4">F-box domain-containing protein</fullName>
    </recommendedName>
</protein>
<dbReference type="STRING" id="139420.A0A371DDU1"/>
<feature type="compositionally biased region" description="Acidic residues" evidence="1">
    <location>
        <begin position="370"/>
        <end position="386"/>
    </location>
</feature>
<organism evidence="2 3">
    <name type="scientific">Lentinus brumalis</name>
    <dbReference type="NCBI Taxonomy" id="2498619"/>
    <lineage>
        <taxon>Eukaryota</taxon>
        <taxon>Fungi</taxon>
        <taxon>Dikarya</taxon>
        <taxon>Basidiomycota</taxon>
        <taxon>Agaricomycotina</taxon>
        <taxon>Agaricomycetes</taxon>
        <taxon>Polyporales</taxon>
        <taxon>Polyporaceae</taxon>
        <taxon>Lentinus</taxon>
    </lineage>
</organism>
<feature type="region of interest" description="Disordered" evidence="1">
    <location>
        <begin position="460"/>
        <end position="492"/>
    </location>
</feature>
<feature type="compositionally biased region" description="Basic and acidic residues" evidence="1">
    <location>
        <begin position="348"/>
        <end position="364"/>
    </location>
</feature>
<reference evidence="2 3" key="1">
    <citation type="journal article" date="2018" name="Biotechnol. Biofuels">
        <title>Integrative visual omics of the white-rot fungus Polyporus brumalis exposes the biotechnological potential of its oxidative enzymes for delignifying raw plant biomass.</title>
        <authorList>
            <person name="Miyauchi S."/>
            <person name="Rancon A."/>
            <person name="Drula E."/>
            <person name="Hage H."/>
            <person name="Chaduli D."/>
            <person name="Favel A."/>
            <person name="Grisel S."/>
            <person name="Henrissat B."/>
            <person name="Herpoel-Gimbert I."/>
            <person name="Ruiz-Duenas F.J."/>
            <person name="Chevret D."/>
            <person name="Hainaut M."/>
            <person name="Lin J."/>
            <person name="Wang M."/>
            <person name="Pangilinan J."/>
            <person name="Lipzen A."/>
            <person name="Lesage-Meessen L."/>
            <person name="Navarro D."/>
            <person name="Riley R."/>
            <person name="Grigoriev I.V."/>
            <person name="Zhou S."/>
            <person name="Raouche S."/>
            <person name="Rosso M.N."/>
        </authorList>
    </citation>
    <scope>NUCLEOTIDE SEQUENCE [LARGE SCALE GENOMIC DNA]</scope>
    <source>
        <strain evidence="2 3">BRFM 1820</strain>
    </source>
</reference>
<evidence type="ECO:0000256" key="1">
    <source>
        <dbReference type="SAM" id="MobiDB-lite"/>
    </source>
</evidence>
<proteinExistence type="predicted"/>
<dbReference type="AlphaFoldDB" id="A0A371DDU1"/>
<name>A0A371DDU1_9APHY</name>
<dbReference type="EMBL" id="KZ857398">
    <property type="protein sequence ID" value="RDX50680.1"/>
    <property type="molecule type" value="Genomic_DNA"/>
</dbReference>
<evidence type="ECO:0000313" key="3">
    <source>
        <dbReference type="Proteomes" id="UP000256964"/>
    </source>
</evidence>
<accession>A0A371DDU1</accession>
<dbReference type="Proteomes" id="UP000256964">
    <property type="component" value="Unassembled WGS sequence"/>
</dbReference>